<organism evidence="2 3">
    <name type="scientific">Olea europaea subsp. europaea</name>
    <dbReference type="NCBI Taxonomy" id="158383"/>
    <lineage>
        <taxon>Eukaryota</taxon>
        <taxon>Viridiplantae</taxon>
        <taxon>Streptophyta</taxon>
        <taxon>Embryophyta</taxon>
        <taxon>Tracheophyta</taxon>
        <taxon>Spermatophyta</taxon>
        <taxon>Magnoliopsida</taxon>
        <taxon>eudicotyledons</taxon>
        <taxon>Gunneridae</taxon>
        <taxon>Pentapetalae</taxon>
        <taxon>asterids</taxon>
        <taxon>lamiids</taxon>
        <taxon>Lamiales</taxon>
        <taxon>Oleaceae</taxon>
        <taxon>Oleeae</taxon>
        <taxon>Olea</taxon>
    </lineage>
</organism>
<evidence type="ECO:0008006" key="4">
    <source>
        <dbReference type="Google" id="ProtNLM"/>
    </source>
</evidence>
<sequence>MEEPSSTTGASARNKNRTHDRLACLERRRRKDERARARSPSPIEVEAAEIDRDGHDLWTIRRINLIEGKGRHTKYHVEWQAGGYETLTRDKIAPLNGKYPAIDDYHKWVKREKYKQETCGSGRPQRPIQITYPVKKRDYKIVLAHQARLDKNKQARKETTHD</sequence>
<evidence type="ECO:0000313" key="2">
    <source>
        <dbReference type="EMBL" id="CAA3019429.1"/>
    </source>
</evidence>
<feature type="compositionally biased region" description="Basic and acidic residues" evidence="1">
    <location>
        <begin position="17"/>
        <end position="36"/>
    </location>
</feature>
<dbReference type="Gramene" id="OE9A011352T1">
    <property type="protein sequence ID" value="OE9A011352C1"/>
    <property type="gene ID" value="OE9A011352"/>
</dbReference>
<feature type="region of interest" description="Disordered" evidence="1">
    <location>
        <begin position="1"/>
        <end position="42"/>
    </location>
</feature>
<dbReference type="EMBL" id="CACTIH010008571">
    <property type="protein sequence ID" value="CAA3019429.1"/>
    <property type="molecule type" value="Genomic_DNA"/>
</dbReference>
<evidence type="ECO:0000256" key="1">
    <source>
        <dbReference type="SAM" id="MobiDB-lite"/>
    </source>
</evidence>
<feature type="compositionally biased region" description="Polar residues" evidence="1">
    <location>
        <begin position="1"/>
        <end position="13"/>
    </location>
</feature>
<dbReference type="AlphaFoldDB" id="A0A8S0UGS4"/>
<dbReference type="Proteomes" id="UP000594638">
    <property type="component" value="Unassembled WGS sequence"/>
</dbReference>
<name>A0A8S0UGS4_OLEEU</name>
<evidence type="ECO:0000313" key="3">
    <source>
        <dbReference type="Proteomes" id="UP000594638"/>
    </source>
</evidence>
<accession>A0A8S0UGS4</accession>
<comment type="caution">
    <text evidence="2">The sequence shown here is derived from an EMBL/GenBank/DDBJ whole genome shotgun (WGS) entry which is preliminary data.</text>
</comment>
<protein>
    <recommendedName>
        <fullName evidence="4">Chromo domain-containing protein</fullName>
    </recommendedName>
</protein>
<proteinExistence type="predicted"/>
<keyword evidence="3" id="KW-1185">Reference proteome</keyword>
<gene>
    <name evidence="2" type="ORF">OLEA9_A011352</name>
</gene>
<reference evidence="2 3" key="1">
    <citation type="submission" date="2019-12" db="EMBL/GenBank/DDBJ databases">
        <authorList>
            <person name="Alioto T."/>
            <person name="Alioto T."/>
            <person name="Gomez Garrido J."/>
        </authorList>
    </citation>
    <scope>NUCLEOTIDE SEQUENCE [LARGE SCALE GENOMIC DNA]</scope>
</reference>